<evidence type="ECO:0000313" key="1">
    <source>
        <dbReference type="EMBL" id="EER19154.1"/>
    </source>
</evidence>
<name>C5K8N9_PERM5</name>
<dbReference type="AlphaFoldDB" id="C5K8N9"/>
<dbReference type="EMBL" id="GG671138">
    <property type="protein sequence ID" value="EER19154.1"/>
    <property type="molecule type" value="Genomic_DNA"/>
</dbReference>
<dbReference type="RefSeq" id="XP_002787358.1">
    <property type="nucleotide sequence ID" value="XM_002787312.1"/>
</dbReference>
<proteinExistence type="predicted"/>
<protein>
    <submittedName>
        <fullName evidence="1">Uncharacterized protein</fullName>
    </submittedName>
</protein>
<dbReference type="InParanoid" id="C5K8N9"/>
<evidence type="ECO:0000313" key="2">
    <source>
        <dbReference type="Proteomes" id="UP000007800"/>
    </source>
</evidence>
<accession>C5K8N9</accession>
<dbReference type="GeneID" id="9039395"/>
<keyword evidence="2" id="KW-1185">Reference proteome</keyword>
<reference evidence="1 2" key="1">
    <citation type="submission" date="2008-07" db="EMBL/GenBank/DDBJ databases">
        <authorList>
            <person name="El-Sayed N."/>
            <person name="Caler E."/>
            <person name="Inman J."/>
            <person name="Amedeo P."/>
            <person name="Hass B."/>
            <person name="Wortman J."/>
        </authorList>
    </citation>
    <scope>NUCLEOTIDE SEQUENCE [LARGE SCALE GENOMIC DNA]</scope>
    <source>
        <strain evidence="2">ATCC 50983 / TXsc</strain>
    </source>
</reference>
<sequence length="48" mass="5424">MVLPLLISSMRAGRIKQRIMPQLDALSAEMKEAEKKGSQQQLIRAQTK</sequence>
<gene>
    <name evidence="1" type="ORF">Pmar_PMAR015012</name>
</gene>
<organism evidence="2">
    <name type="scientific">Perkinsus marinus (strain ATCC 50983 / TXsc)</name>
    <dbReference type="NCBI Taxonomy" id="423536"/>
    <lineage>
        <taxon>Eukaryota</taxon>
        <taxon>Sar</taxon>
        <taxon>Alveolata</taxon>
        <taxon>Perkinsozoa</taxon>
        <taxon>Perkinsea</taxon>
        <taxon>Perkinsida</taxon>
        <taxon>Perkinsidae</taxon>
        <taxon>Perkinsus</taxon>
    </lineage>
</organism>
<dbReference type="OrthoDB" id="264532at2759"/>
<dbReference type="Proteomes" id="UP000007800">
    <property type="component" value="Unassembled WGS sequence"/>
</dbReference>